<dbReference type="InterPro" id="IPR027268">
    <property type="entry name" value="Peptidase_M4/M1_CTD_sf"/>
</dbReference>
<evidence type="ECO:0000313" key="2">
    <source>
        <dbReference type="EMBL" id="MDY3561785.1"/>
    </source>
</evidence>
<comment type="caution">
    <text evidence="2">The sequence shown here is derived from an EMBL/GenBank/DDBJ whole genome shotgun (WGS) entry which is preliminary data.</text>
</comment>
<evidence type="ECO:0008006" key="4">
    <source>
        <dbReference type="Google" id="ProtNLM"/>
    </source>
</evidence>
<evidence type="ECO:0000256" key="1">
    <source>
        <dbReference type="SAM" id="MobiDB-lite"/>
    </source>
</evidence>
<organism evidence="2 3">
    <name type="scientific">Gemmata algarum</name>
    <dbReference type="NCBI Taxonomy" id="2975278"/>
    <lineage>
        <taxon>Bacteria</taxon>
        <taxon>Pseudomonadati</taxon>
        <taxon>Planctomycetota</taxon>
        <taxon>Planctomycetia</taxon>
        <taxon>Gemmatales</taxon>
        <taxon>Gemmataceae</taxon>
        <taxon>Gemmata</taxon>
    </lineage>
</organism>
<keyword evidence="3" id="KW-1185">Reference proteome</keyword>
<dbReference type="Gene3D" id="1.10.390.10">
    <property type="entry name" value="Neutral Protease Domain 2"/>
    <property type="match status" value="1"/>
</dbReference>
<protein>
    <recommendedName>
        <fullName evidence="4">Peptidase M4 domain-containing protein</fullName>
    </recommendedName>
</protein>
<gene>
    <name evidence="2" type="ORF">R5W23_003213</name>
</gene>
<feature type="region of interest" description="Disordered" evidence="1">
    <location>
        <begin position="1"/>
        <end position="30"/>
    </location>
</feature>
<sequence length="567" mass="61036">MATTKETKTARTRPSNGRPSAPKSPPQEVLPDLLRKLQRMISEFEQSRPAKTGVKGGYEPADGQIRFYEDDPFLRAVDGADPVPAEAIGGDVPVNSHELLQTEIVGEQPDPEAFEPGSNEFLFWNATAALARGINFWAPLLPEGTRWSTSEEPMQVELDAGIDLNAFYSRPDGLVFFHDDIRGNRVFSAESPDVVCHELGHALLDALKPELFDAMSLEVGAFHEAFGDISGMLCALQLPSLRASVLEETGGELNLNSRLSQSARELGWAIRTFAPDAVDVDCLRNAANSFFYRDPGALPPNAPASELSSEVHSFSRVFSGAFLDVLAGMFAVGPDGAAADDSENLAVVSRDAGRLLVEGIRVAPVGSSYYSQVAAGMVQADQTLFGGRYRAALTSAFVRRGILSPAAAVSLCRDLRAHGGREFGVAGAARTRQLQFEGDNEGYKKSGADAPKLPLRPLTTRFGVTVHVHLPSEPNRFGVAAAAVTGGSEQNYSAEEDARSFVEDLIQQGRIADGDAPGTIPAELIPPMAVYPSDKTHHLVKEDGRVVIKRRHFCCGFGGSFGCRRVR</sequence>
<accession>A0ABU5F369</accession>
<dbReference type="Proteomes" id="UP001272242">
    <property type="component" value="Unassembled WGS sequence"/>
</dbReference>
<dbReference type="CDD" id="cd09598">
    <property type="entry name" value="M4_like"/>
    <property type="match status" value="1"/>
</dbReference>
<dbReference type="EMBL" id="JAXBLV010000200">
    <property type="protein sequence ID" value="MDY3561785.1"/>
    <property type="molecule type" value="Genomic_DNA"/>
</dbReference>
<proteinExistence type="predicted"/>
<name>A0ABU5F369_9BACT</name>
<dbReference type="RefSeq" id="WP_320688134.1">
    <property type="nucleotide sequence ID" value="NZ_JAXBLV010000200.1"/>
</dbReference>
<evidence type="ECO:0000313" key="3">
    <source>
        <dbReference type="Proteomes" id="UP001272242"/>
    </source>
</evidence>
<reference evidence="3" key="1">
    <citation type="journal article" date="2023" name="Mar. Drugs">
        <title>Gemmata algarum, a Novel Planctomycete Isolated from an Algal Mat, Displays Antimicrobial Activity.</title>
        <authorList>
            <person name="Kumar G."/>
            <person name="Kallscheuer N."/>
            <person name="Kashif M."/>
            <person name="Ahamad S."/>
            <person name="Jagadeeshwari U."/>
            <person name="Pannikurungottu S."/>
            <person name="Haufschild T."/>
            <person name="Kabuu M."/>
            <person name="Sasikala C."/>
            <person name="Jogler C."/>
            <person name="Ramana C."/>
        </authorList>
    </citation>
    <scope>NUCLEOTIDE SEQUENCE [LARGE SCALE GENOMIC DNA]</scope>
    <source>
        <strain evidence="3">JC673</strain>
    </source>
</reference>
<dbReference type="SUPFAM" id="SSF55486">
    <property type="entry name" value="Metalloproteases ('zincins'), catalytic domain"/>
    <property type="match status" value="1"/>
</dbReference>